<evidence type="ECO:0000256" key="1">
    <source>
        <dbReference type="ARBA" id="ARBA00004651"/>
    </source>
</evidence>
<evidence type="ECO:0000313" key="9">
    <source>
        <dbReference type="EMBL" id="PZR15410.1"/>
    </source>
</evidence>
<feature type="domain" description="Type II secretion system protein GspF" evidence="8">
    <location>
        <begin position="26"/>
        <end position="143"/>
    </location>
</feature>
<feature type="domain" description="Type II secretion system protein GspF" evidence="8">
    <location>
        <begin position="219"/>
        <end position="333"/>
    </location>
</feature>
<evidence type="ECO:0000256" key="2">
    <source>
        <dbReference type="ARBA" id="ARBA00005745"/>
    </source>
</evidence>
<dbReference type="EMBL" id="QFQP01000005">
    <property type="protein sequence ID" value="PZR15410.1"/>
    <property type="molecule type" value="Genomic_DNA"/>
</dbReference>
<dbReference type="Gene3D" id="1.20.81.30">
    <property type="entry name" value="Type II secretion system (T2SS), domain F"/>
    <property type="match status" value="2"/>
</dbReference>
<evidence type="ECO:0000259" key="8">
    <source>
        <dbReference type="Pfam" id="PF00482"/>
    </source>
</evidence>
<dbReference type="Pfam" id="PF00482">
    <property type="entry name" value="T2SSF"/>
    <property type="match status" value="2"/>
</dbReference>
<gene>
    <name evidence="9" type="ORF">DI536_08130</name>
</gene>
<dbReference type="PANTHER" id="PTHR30012">
    <property type="entry name" value="GENERAL SECRETION PATHWAY PROTEIN"/>
    <property type="match status" value="1"/>
</dbReference>
<evidence type="ECO:0000256" key="5">
    <source>
        <dbReference type="ARBA" id="ARBA00022989"/>
    </source>
</evidence>
<protein>
    <recommendedName>
        <fullName evidence="8">Type II secretion system protein GspF domain-containing protein</fullName>
    </recommendedName>
</protein>
<proteinExistence type="inferred from homology"/>
<dbReference type="InterPro" id="IPR042094">
    <property type="entry name" value="T2SS_GspF_sf"/>
</dbReference>
<dbReference type="InterPro" id="IPR003004">
    <property type="entry name" value="GspF/PilC"/>
</dbReference>
<keyword evidence="4 7" id="KW-0812">Transmembrane</keyword>
<comment type="subcellular location">
    <subcellularLocation>
        <location evidence="1">Cell membrane</location>
        <topology evidence="1">Multi-pass membrane protein</topology>
    </subcellularLocation>
</comment>
<dbReference type="GO" id="GO:0005886">
    <property type="term" value="C:plasma membrane"/>
    <property type="evidence" value="ECO:0007669"/>
    <property type="project" value="UniProtKB-SubCell"/>
</dbReference>
<keyword evidence="6 7" id="KW-0472">Membrane</keyword>
<dbReference type="Proteomes" id="UP000249061">
    <property type="component" value="Unassembled WGS sequence"/>
</dbReference>
<comment type="similarity">
    <text evidence="2">Belongs to the GSP F family.</text>
</comment>
<organism evidence="9 10">
    <name type="scientific">Archangium gephyra</name>
    <dbReference type="NCBI Taxonomy" id="48"/>
    <lineage>
        <taxon>Bacteria</taxon>
        <taxon>Pseudomonadati</taxon>
        <taxon>Myxococcota</taxon>
        <taxon>Myxococcia</taxon>
        <taxon>Myxococcales</taxon>
        <taxon>Cystobacterineae</taxon>
        <taxon>Archangiaceae</taxon>
        <taxon>Archangium</taxon>
    </lineage>
</organism>
<dbReference type="InterPro" id="IPR018076">
    <property type="entry name" value="T2SS_GspF_dom"/>
</dbReference>
<evidence type="ECO:0000256" key="6">
    <source>
        <dbReference type="ARBA" id="ARBA00023136"/>
    </source>
</evidence>
<reference evidence="9 10" key="1">
    <citation type="submission" date="2017-08" db="EMBL/GenBank/DDBJ databases">
        <title>Infants hospitalized years apart are colonized by the same room-sourced microbial strains.</title>
        <authorList>
            <person name="Brooks B."/>
            <person name="Olm M.R."/>
            <person name="Firek B.A."/>
            <person name="Baker R."/>
            <person name="Thomas B.C."/>
            <person name="Morowitz M.J."/>
            <person name="Banfield J.F."/>
        </authorList>
    </citation>
    <scope>NUCLEOTIDE SEQUENCE [LARGE SCALE GENOMIC DNA]</scope>
    <source>
        <strain evidence="9">S2_003_000_R2_14</strain>
    </source>
</reference>
<keyword evidence="5 7" id="KW-1133">Transmembrane helix</keyword>
<evidence type="ECO:0000256" key="7">
    <source>
        <dbReference type="SAM" id="Phobius"/>
    </source>
</evidence>
<sequence>MNERLRRAWYRHPVVGFFRARKLIAFYRQLNSLIRAGVPLTTAFAQLQQYAPDEGIARGLAAVARDVRGGHSLGEAMRAHAALFDDAYVELIAFAEEAGRLQAVSQRIVEHLERVQKQRWQAVMGALWPAYLGAAFVFVGPLLGVAQSTTSLSSVGSSYFAGLISSLISATAVLGGVFGFPFVIAALDIEVAWDRFVRRIPFLGAPLRQLAASRLVLGLGLASASGMEVQRSLRISTRATGRPSIVADVEKAEASLRAGSTLTEAIAKLDVLDRTSLGALSVAETTGTLDTTLEKLAQELEASSLRAMRFLMLVVTALVAGVLLVKIVMGLLGTLFGPIKHLYDAAGTGSLDG</sequence>
<evidence type="ECO:0000256" key="4">
    <source>
        <dbReference type="ARBA" id="ARBA00022692"/>
    </source>
</evidence>
<feature type="transmembrane region" description="Helical" evidence="7">
    <location>
        <begin position="310"/>
        <end position="332"/>
    </location>
</feature>
<comment type="caution">
    <text evidence="9">The sequence shown here is derived from an EMBL/GenBank/DDBJ whole genome shotgun (WGS) entry which is preliminary data.</text>
</comment>
<feature type="transmembrane region" description="Helical" evidence="7">
    <location>
        <begin position="163"/>
        <end position="189"/>
    </location>
</feature>
<dbReference type="AlphaFoldDB" id="A0A2W5TIQ6"/>
<evidence type="ECO:0000313" key="10">
    <source>
        <dbReference type="Proteomes" id="UP000249061"/>
    </source>
</evidence>
<keyword evidence="3" id="KW-1003">Cell membrane</keyword>
<accession>A0A2W5TIQ6</accession>
<evidence type="ECO:0000256" key="3">
    <source>
        <dbReference type="ARBA" id="ARBA00022475"/>
    </source>
</evidence>
<dbReference type="PANTHER" id="PTHR30012:SF0">
    <property type="entry name" value="TYPE II SECRETION SYSTEM PROTEIN F-RELATED"/>
    <property type="match status" value="1"/>
</dbReference>
<name>A0A2W5TIQ6_9BACT</name>
<feature type="transmembrane region" description="Helical" evidence="7">
    <location>
        <begin position="122"/>
        <end position="143"/>
    </location>
</feature>